<gene>
    <name evidence="2" type="ORF">NCTC13456_01081</name>
</gene>
<dbReference type="EMBL" id="UFXS01000001">
    <property type="protein sequence ID" value="STD54570.1"/>
    <property type="molecule type" value="Genomic_DNA"/>
</dbReference>
<reference evidence="2 3" key="1">
    <citation type="submission" date="2018-06" db="EMBL/GenBank/DDBJ databases">
        <authorList>
            <consortium name="Pathogen Informatics"/>
            <person name="Doyle S."/>
        </authorList>
    </citation>
    <scope>NUCLEOTIDE SEQUENCE [LARGE SCALE GENOMIC DNA]</scope>
    <source>
        <strain evidence="2 3">NCTC13456</strain>
    </source>
</reference>
<dbReference type="Proteomes" id="UP000254737">
    <property type="component" value="Unassembled WGS sequence"/>
</dbReference>
<evidence type="ECO:0000259" key="1">
    <source>
        <dbReference type="PROSITE" id="PS50994"/>
    </source>
</evidence>
<dbReference type="GO" id="GO:0015074">
    <property type="term" value="P:DNA integration"/>
    <property type="evidence" value="ECO:0007669"/>
    <property type="project" value="InterPro"/>
</dbReference>
<protein>
    <submittedName>
        <fullName evidence="2">Integrase core domain</fullName>
    </submittedName>
</protein>
<dbReference type="Pfam" id="PF13683">
    <property type="entry name" value="rve_3"/>
    <property type="match status" value="1"/>
</dbReference>
<dbReference type="STRING" id="343874.GCA_000805695_02448"/>
<proteinExistence type="predicted"/>
<dbReference type="GO" id="GO:0003676">
    <property type="term" value="F:nucleic acid binding"/>
    <property type="evidence" value="ECO:0007669"/>
    <property type="project" value="InterPro"/>
</dbReference>
<accession>A0A376G4G8</accession>
<dbReference type="PROSITE" id="PS50994">
    <property type="entry name" value="INTEGRASE"/>
    <property type="match status" value="1"/>
</dbReference>
<dbReference type="PANTHER" id="PTHR35004:SF7">
    <property type="entry name" value="INTEGRASE PROTEIN"/>
    <property type="match status" value="1"/>
</dbReference>
<dbReference type="AlphaFoldDB" id="A0A376G4G8"/>
<organism evidence="2 3">
    <name type="scientific">Empedobacter falsenii</name>
    <dbReference type="NCBI Taxonomy" id="343874"/>
    <lineage>
        <taxon>Bacteria</taxon>
        <taxon>Pseudomonadati</taxon>
        <taxon>Bacteroidota</taxon>
        <taxon>Flavobacteriia</taxon>
        <taxon>Flavobacteriales</taxon>
        <taxon>Weeksellaceae</taxon>
        <taxon>Empedobacter</taxon>
    </lineage>
</organism>
<evidence type="ECO:0000313" key="2">
    <source>
        <dbReference type="EMBL" id="STD54570.1"/>
    </source>
</evidence>
<dbReference type="PANTHER" id="PTHR35004">
    <property type="entry name" value="TRANSPOSASE RV3428C-RELATED"/>
    <property type="match status" value="1"/>
</dbReference>
<feature type="domain" description="Integrase catalytic" evidence="1">
    <location>
        <begin position="7"/>
        <end position="171"/>
    </location>
</feature>
<dbReference type="SUPFAM" id="SSF53098">
    <property type="entry name" value="Ribonuclease H-like"/>
    <property type="match status" value="1"/>
</dbReference>
<dbReference type="InterPro" id="IPR012337">
    <property type="entry name" value="RNaseH-like_sf"/>
</dbReference>
<dbReference type="InterPro" id="IPR001584">
    <property type="entry name" value="Integrase_cat-core"/>
</dbReference>
<sequence>MHSIRYEKETPGHHVQVDVKFLIFHDANGQKIKRFQYTAIDDATRIRALKIYEKHNQLRSIDFINYVVDKFPFRINTIQTDNGHEFQSKFHWHVQDLGMRHRFIKVGTPQLNGKVERSHLTDKKEFYQLLSYTDDVDLNQNLEQWENFYNFNRPHGSFKGKTPYEILKSKLK</sequence>
<dbReference type="InterPro" id="IPR036397">
    <property type="entry name" value="RNaseH_sf"/>
</dbReference>
<dbReference type="Gene3D" id="3.30.420.10">
    <property type="entry name" value="Ribonuclease H-like superfamily/Ribonuclease H"/>
    <property type="match status" value="1"/>
</dbReference>
<name>A0A376G4G8_9FLAO</name>
<evidence type="ECO:0000313" key="3">
    <source>
        <dbReference type="Proteomes" id="UP000254737"/>
    </source>
</evidence>